<feature type="transmembrane region" description="Helical" evidence="5">
    <location>
        <begin position="231"/>
        <end position="255"/>
    </location>
</feature>
<evidence type="ECO:0000256" key="4">
    <source>
        <dbReference type="ARBA" id="ARBA00023136"/>
    </source>
</evidence>
<reference evidence="6" key="1">
    <citation type="submission" date="2020-05" db="EMBL/GenBank/DDBJ databases">
        <authorList>
            <person name="Chiriac C."/>
            <person name="Salcher M."/>
            <person name="Ghai R."/>
            <person name="Kavagutti S V."/>
        </authorList>
    </citation>
    <scope>NUCLEOTIDE SEQUENCE</scope>
</reference>
<feature type="transmembrane region" description="Helical" evidence="5">
    <location>
        <begin position="12"/>
        <end position="29"/>
    </location>
</feature>
<comment type="subcellular location">
    <subcellularLocation>
        <location evidence="1">Membrane</location>
        <topology evidence="1">Multi-pass membrane protein</topology>
    </subcellularLocation>
</comment>
<dbReference type="CDD" id="cd16914">
    <property type="entry name" value="EcfT"/>
    <property type="match status" value="1"/>
</dbReference>
<evidence type="ECO:0000256" key="5">
    <source>
        <dbReference type="SAM" id="Phobius"/>
    </source>
</evidence>
<dbReference type="GO" id="GO:0005886">
    <property type="term" value="C:plasma membrane"/>
    <property type="evidence" value="ECO:0007669"/>
    <property type="project" value="UniProtKB-ARBA"/>
</dbReference>
<gene>
    <name evidence="6" type="ORF">UFOPK3423_00261</name>
</gene>
<keyword evidence="2 5" id="KW-0812">Transmembrane</keyword>
<protein>
    <submittedName>
        <fullName evidence="6">Unannotated protein</fullName>
    </submittedName>
</protein>
<sequence length="292" mass="30727">MYRHRASPLHAARAGVTALYGLALVGLALGFTHPVVLAAIAVAVLAAGWRAGVGSDLVRAARFSLFLAVTITLVNAIVVRDGLTVVWRFGEIPPFGQVDITLEALVYGALLGMRVVVIVLAFALLTACVDPDAILRAFGRRSFRSALTATLATRMVPVLARDAQRMDQAMRCRPNAEDMSTTRGRVAVVRAVASGALDRAVDVAATLELRGYATRRSAPSGPREPWSRHDVGVLAAGLALIALGVAAAITGVAAFDAYPRLHAEGGLGVIVLAVLIVAAALVPFWNRRGVER</sequence>
<name>A0A6J7CXV0_9ZZZZ</name>
<dbReference type="InterPro" id="IPR003339">
    <property type="entry name" value="ABC/ECF_trnsptr_transmembrane"/>
</dbReference>
<dbReference type="AlphaFoldDB" id="A0A6J7CXV0"/>
<dbReference type="PANTHER" id="PTHR33514">
    <property type="entry name" value="PROTEIN ABCI12, CHLOROPLASTIC"/>
    <property type="match status" value="1"/>
</dbReference>
<organism evidence="6">
    <name type="scientific">freshwater metagenome</name>
    <dbReference type="NCBI Taxonomy" id="449393"/>
    <lineage>
        <taxon>unclassified sequences</taxon>
        <taxon>metagenomes</taxon>
        <taxon>ecological metagenomes</taxon>
    </lineage>
</organism>
<keyword evidence="3 5" id="KW-1133">Transmembrane helix</keyword>
<feature type="transmembrane region" description="Helical" evidence="5">
    <location>
        <begin position="267"/>
        <end position="285"/>
    </location>
</feature>
<keyword evidence="4 5" id="KW-0472">Membrane</keyword>
<evidence type="ECO:0000256" key="3">
    <source>
        <dbReference type="ARBA" id="ARBA00022989"/>
    </source>
</evidence>
<feature type="transmembrane region" description="Helical" evidence="5">
    <location>
        <begin position="65"/>
        <end position="87"/>
    </location>
</feature>
<accession>A0A6J7CXV0</accession>
<feature type="transmembrane region" description="Helical" evidence="5">
    <location>
        <begin position="35"/>
        <end position="53"/>
    </location>
</feature>
<evidence type="ECO:0000256" key="2">
    <source>
        <dbReference type="ARBA" id="ARBA00022692"/>
    </source>
</evidence>
<dbReference type="EMBL" id="CAFBLQ010000017">
    <property type="protein sequence ID" value="CAB4861645.1"/>
    <property type="molecule type" value="Genomic_DNA"/>
</dbReference>
<evidence type="ECO:0000313" key="6">
    <source>
        <dbReference type="EMBL" id="CAB4861645.1"/>
    </source>
</evidence>
<dbReference type="Pfam" id="PF02361">
    <property type="entry name" value="CbiQ"/>
    <property type="match status" value="1"/>
</dbReference>
<feature type="transmembrane region" description="Helical" evidence="5">
    <location>
        <begin position="107"/>
        <end position="129"/>
    </location>
</feature>
<evidence type="ECO:0000256" key="1">
    <source>
        <dbReference type="ARBA" id="ARBA00004141"/>
    </source>
</evidence>
<dbReference type="PANTHER" id="PTHR33514:SF13">
    <property type="entry name" value="PROTEIN ABCI12, CHLOROPLASTIC"/>
    <property type="match status" value="1"/>
</dbReference>
<proteinExistence type="predicted"/>